<dbReference type="GO" id="GO:0005634">
    <property type="term" value="C:nucleus"/>
    <property type="evidence" value="ECO:0007669"/>
    <property type="project" value="UniProtKB-SubCell"/>
</dbReference>
<feature type="region of interest" description="Disordered" evidence="4">
    <location>
        <begin position="191"/>
        <end position="223"/>
    </location>
</feature>
<dbReference type="InterPro" id="IPR001214">
    <property type="entry name" value="SET_dom"/>
</dbReference>
<feature type="domain" description="C2H2-type" evidence="5">
    <location>
        <begin position="400"/>
        <end position="430"/>
    </location>
</feature>
<reference evidence="8" key="2">
    <citation type="journal article" date="2014" name="Nat. Commun.">
        <title>The cavefish genome reveals candidate genes for eye loss.</title>
        <authorList>
            <person name="McGaugh S.E."/>
            <person name="Gross J.B."/>
            <person name="Aken B."/>
            <person name="Blin M."/>
            <person name="Borowsky R."/>
            <person name="Chalopin D."/>
            <person name="Hinaux H."/>
            <person name="Jeffery W.R."/>
            <person name="Keene A."/>
            <person name="Ma L."/>
            <person name="Minx P."/>
            <person name="Murphy D."/>
            <person name="O'Quin K.E."/>
            <person name="Retaux S."/>
            <person name="Rohner N."/>
            <person name="Searle S.M."/>
            <person name="Stahl B.A."/>
            <person name="Tabin C."/>
            <person name="Volff J.N."/>
            <person name="Yoshizawa M."/>
            <person name="Warren W.C."/>
        </authorList>
    </citation>
    <scope>NUCLEOTIDE SEQUENCE [LARGE SCALE GENOMIC DNA]</scope>
    <source>
        <strain evidence="8">female</strain>
    </source>
</reference>
<evidence type="ECO:0000256" key="4">
    <source>
        <dbReference type="SAM" id="MobiDB-lite"/>
    </source>
</evidence>
<dbReference type="Bgee" id="ENSAMXG00000043854">
    <property type="expression patterns" value="Expressed in zone of skin and 10 other cell types or tissues"/>
</dbReference>
<dbReference type="AlphaFoldDB" id="A0A3B1IM55"/>
<evidence type="ECO:0000313" key="7">
    <source>
        <dbReference type="Ensembl" id="ENSAMXP00000030314.1"/>
    </source>
</evidence>
<evidence type="ECO:0000256" key="3">
    <source>
        <dbReference type="PROSITE-ProRule" id="PRU00042"/>
    </source>
</evidence>
<feature type="region of interest" description="Disordered" evidence="4">
    <location>
        <begin position="158"/>
        <end position="178"/>
    </location>
</feature>
<evidence type="ECO:0000259" key="5">
    <source>
        <dbReference type="PROSITE" id="PS50157"/>
    </source>
</evidence>
<dbReference type="InterPro" id="IPR052296">
    <property type="entry name" value="TR-Histone_Methyltrans"/>
</dbReference>
<keyword evidence="8" id="KW-1185">Reference proteome</keyword>
<reference evidence="8" key="1">
    <citation type="submission" date="2013-03" db="EMBL/GenBank/DDBJ databases">
        <authorList>
            <person name="Jeffery W."/>
            <person name="Warren W."/>
            <person name="Wilson R.K."/>
        </authorList>
    </citation>
    <scope>NUCLEOTIDE SEQUENCE</scope>
    <source>
        <strain evidence="8">female</strain>
    </source>
</reference>
<dbReference type="PROSITE" id="PS00028">
    <property type="entry name" value="ZINC_FINGER_C2H2_1"/>
    <property type="match status" value="2"/>
</dbReference>
<dbReference type="Gene3D" id="2.170.270.10">
    <property type="entry name" value="SET domain"/>
    <property type="match status" value="1"/>
</dbReference>
<dbReference type="PANTHER" id="PTHR16516">
    <property type="entry name" value="AGAP007109-PA"/>
    <property type="match status" value="1"/>
</dbReference>
<proteinExistence type="predicted"/>
<sequence>MITDMLGSIHTSCDVPAGAVFGPCDPSGTSLGDSIAIIALKCSDRRATAYTHQVDTSLAGHSLEAPVWLRLVRSARSAEEQNLEAFVKDSHLFYRALKNISKMSELLVWYGTELAELLNLTCAQKSNKGYRCCFCRQSFLFEFPFLAHQRFFCSERPARVGNSKSGSESSKVQNKASTDFHSLAKNLESFTKRRHSLDSESGEESDEEKLSLSGEHPRAPPSFKRACATVVKRKPGGCDSRMINEGWRSSPRATQSLGNLEVLDSKPIENSPGPHSVPHTRRRSPLVTAGPAHKEKSAFVRPPRSISQTANQATSFRFSPGITPTTFPSIPTLPNPAAQATKQPQDPALVSRGLLRQQSLLCQESGLWSRMSWSPLLPRPPVPAVPAPPGLCPPVLTLQNWCAKCSISFHMTSDLVQHMRSHHKRSSERPHQQQQDAKPRLRCPVCQEGFRERHHLSRHMTSHL</sequence>
<dbReference type="InterPro" id="IPR013087">
    <property type="entry name" value="Znf_C2H2_type"/>
</dbReference>
<feature type="domain" description="C2H2-type" evidence="5">
    <location>
        <begin position="441"/>
        <end position="464"/>
    </location>
</feature>
<dbReference type="PROSITE" id="PS50280">
    <property type="entry name" value="SET"/>
    <property type="match status" value="1"/>
</dbReference>
<name>A0A3B1IM55_ASTMX</name>
<dbReference type="Proteomes" id="UP000018467">
    <property type="component" value="Unassembled WGS sequence"/>
</dbReference>
<accession>A0A3B1IM55</accession>
<dbReference type="GO" id="GO:0014003">
    <property type="term" value="P:oligodendrocyte development"/>
    <property type="evidence" value="ECO:0007669"/>
    <property type="project" value="TreeGrafter"/>
</dbReference>
<dbReference type="Pfam" id="PF21549">
    <property type="entry name" value="PRDM2_PR"/>
    <property type="match status" value="1"/>
</dbReference>
<dbReference type="PROSITE" id="PS50157">
    <property type="entry name" value="ZINC_FINGER_C2H2_2"/>
    <property type="match status" value="3"/>
</dbReference>
<comment type="subcellular location">
    <subcellularLocation>
        <location evidence="1">Nucleus</location>
    </subcellularLocation>
</comment>
<feature type="compositionally biased region" description="Polar residues" evidence="4">
    <location>
        <begin position="162"/>
        <end position="178"/>
    </location>
</feature>
<feature type="domain" description="SET" evidence="6">
    <location>
        <begin position="1"/>
        <end position="111"/>
    </location>
</feature>
<dbReference type="Gene3D" id="3.30.160.60">
    <property type="entry name" value="Classic Zinc Finger"/>
    <property type="match status" value="1"/>
</dbReference>
<dbReference type="PANTHER" id="PTHR16516:SF7">
    <property type="entry name" value="PR DOMAIN ZINC FINGER PROTEIN 8"/>
    <property type="match status" value="1"/>
</dbReference>
<keyword evidence="3" id="KW-0863">Zinc-finger</keyword>
<feature type="region of interest" description="Disordered" evidence="4">
    <location>
        <begin position="326"/>
        <end position="346"/>
    </location>
</feature>
<dbReference type="GO" id="GO:0008270">
    <property type="term" value="F:zinc ion binding"/>
    <property type="evidence" value="ECO:0007669"/>
    <property type="project" value="UniProtKB-KW"/>
</dbReference>
<evidence type="ECO:0000313" key="8">
    <source>
        <dbReference type="Proteomes" id="UP000018467"/>
    </source>
</evidence>
<reference evidence="7" key="4">
    <citation type="submission" date="2025-09" db="UniProtKB">
        <authorList>
            <consortium name="Ensembl"/>
        </authorList>
    </citation>
    <scope>IDENTIFICATION</scope>
</reference>
<evidence type="ECO:0000256" key="2">
    <source>
        <dbReference type="ARBA" id="ARBA00023242"/>
    </source>
</evidence>
<organism evidence="7 8">
    <name type="scientific">Astyanax mexicanus</name>
    <name type="common">Blind cave fish</name>
    <name type="synonym">Astyanax fasciatus mexicanus</name>
    <dbReference type="NCBI Taxonomy" id="7994"/>
    <lineage>
        <taxon>Eukaryota</taxon>
        <taxon>Metazoa</taxon>
        <taxon>Chordata</taxon>
        <taxon>Craniata</taxon>
        <taxon>Vertebrata</taxon>
        <taxon>Euteleostomi</taxon>
        <taxon>Actinopterygii</taxon>
        <taxon>Neopterygii</taxon>
        <taxon>Teleostei</taxon>
        <taxon>Ostariophysi</taxon>
        <taxon>Characiformes</taxon>
        <taxon>Characoidei</taxon>
        <taxon>Acestrorhamphidae</taxon>
        <taxon>Acestrorhamphinae</taxon>
        <taxon>Astyanax</taxon>
    </lineage>
</organism>
<reference evidence="7" key="3">
    <citation type="submission" date="2025-08" db="UniProtKB">
        <authorList>
            <consortium name="Ensembl"/>
        </authorList>
    </citation>
    <scope>IDENTIFICATION</scope>
</reference>
<feature type="region of interest" description="Disordered" evidence="4">
    <location>
        <begin position="418"/>
        <end position="441"/>
    </location>
</feature>
<keyword evidence="2" id="KW-0539">Nucleus</keyword>
<dbReference type="InterPro" id="IPR036236">
    <property type="entry name" value="Znf_C2H2_sf"/>
</dbReference>
<feature type="domain" description="C2H2-type" evidence="5">
    <location>
        <begin position="130"/>
        <end position="157"/>
    </location>
</feature>
<keyword evidence="3" id="KW-0862">Zinc</keyword>
<dbReference type="SUPFAM" id="SSF57667">
    <property type="entry name" value="beta-beta-alpha zinc fingers"/>
    <property type="match status" value="1"/>
</dbReference>
<dbReference type="GO" id="GO:0006355">
    <property type="term" value="P:regulation of DNA-templated transcription"/>
    <property type="evidence" value="ECO:0007669"/>
    <property type="project" value="TreeGrafter"/>
</dbReference>
<dbReference type="GeneTree" id="ENSGT00890000139463"/>
<dbReference type="InterPro" id="IPR046341">
    <property type="entry name" value="SET_dom_sf"/>
</dbReference>
<dbReference type="InParanoid" id="A0A3B1IM55"/>
<protein>
    <submittedName>
        <fullName evidence="7">PR/SET domain 8a</fullName>
    </submittedName>
</protein>
<dbReference type="Ensembl" id="ENSAMXT00000030376.1">
    <property type="protein sequence ID" value="ENSAMXP00000030314.1"/>
    <property type="gene ID" value="ENSAMXG00000043854.1"/>
</dbReference>
<evidence type="ECO:0000259" key="6">
    <source>
        <dbReference type="PROSITE" id="PS50280"/>
    </source>
</evidence>
<feature type="region of interest" description="Disordered" evidence="4">
    <location>
        <begin position="264"/>
        <end position="306"/>
    </location>
</feature>
<keyword evidence="3" id="KW-0479">Metal-binding</keyword>
<evidence type="ECO:0000256" key="1">
    <source>
        <dbReference type="ARBA" id="ARBA00004123"/>
    </source>
</evidence>
<dbReference type="SMART" id="SM00355">
    <property type="entry name" value="ZnF_C2H2"/>
    <property type="match status" value="2"/>
</dbReference>